<name>A0ABY7ALN9_9ALTE</name>
<reference evidence="7" key="1">
    <citation type="submission" date="2022-10" db="EMBL/GenBank/DDBJ databases">
        <title>Catenovulum adriacola sp. nov. isolated in the Harbour of Susak.</title>
        <authorList>
            <person name="Schoch T."/>
            <person name="Reich S.J."/>
            <person name="Stoeferle S."/>
            <person name="Flaiz M."/>
            <person name="Kazda M."/>
            <person name="Riedel C.U."/>
            <person name="Duerre P."/>
        </authorList>
    </citation>
    <scope>NUCLEOTIDE SEQUENCE</scope>
    <source>
        <strain evidence="7">TS8</strain>
    </source>
</reference>
<dbReference type="SUPFAM" id="SSF53649">
    <property type="entry name" value="Alkaline phosphatase-like"/>
    <property type="match status" value="1"/>
</dbReference>
<dbReference type="InterPro" id="IPR024607">
    <property type="entry name" value="Sulfatase_CS"/>
</dbReference>
<feature type="chain" id="PRO_5047194644" evidence="5">
    <location>
        <begin position="26"/>
        <end position="518"/>
    </location>
</feature>
<proteinExistence type="inferred from homology"/>
<dbReference type="InterPro" id="IPR017850">
    <property type="entry name" value="Alkaline_phosphatase_core_sf"/>
</dbReference>
<keyword evidence="4" id="KW-0106">Calcium</keyword>
<feature type="domain" description="Sulfatase N-terminal" evidence="6">
    <location>
        <begin position="39"/>
        <end position="408"/>
    </location>
</feature>
<dbReference type="RefSeq" id="WP_268074819.1">
    <property type="nucleotide sequence ID" value="NZ_CP109965.1"/>
</dbReference>
<gene>
    <name evidence="7" type="ORF">OLW01_01225</name>
</gene>
<dbReference type="PANTHER" id="PTHR42693:SF53">
    <property type="entry name" value="ENDO-4-O-SULFATASE"/>
    <property type="match status" value="1"/>
</dbReference>
<dbReference type="PROSITE" id="PS00149">
    <property type="entry name" value="SULFATASE_2"/>
    <property type="match status" value="1"/>
</dbReference>
<evidence type="ECO:0000313" key="8">
    <source>
        <dbReference type="Proteomes" id="UP001163726"/>
    </source>
</evidence>
<comment type="similarity">
    <text evidence="1">Belongs to the sulfatase family.</text>
</comment>
<keyword evidence="3" id="KW-0378">Hydrolase</keyword>
<dbReference type="InterPro" id="IPR050738">
    <property type="entry name" value="Sulfatase"/>
</dbReference>
<dbReference type="EMBL" id="CP109965">
    <property type="protein sequence ID" value="WAJ70468.1"/>
    <property type="molecule type" value="Genomic_DNA"/>
</dbReference>
<organism evidence="7 8">
    <name type="scientific">Catenovulum adriaticum</name>
    <dbReference type="NCBI Taxonomy" id="2984846"/>
    <lineage>
        <taxon>Bacteria</taxon>
        <taxon>Pseudomonadati</taxon>
        <taxon>Pseudomonadota</taxon>
        <taxon>Gammaproteobacteria</taxon>
        <taxon>Alteromonadales</taxon>
        <taxon>Alteromonadaceae</taxon>
        <taxon>Catenovulum</taxon>
    </lineage>
</organism>
<evidence type="ECO:0000256" key="4">
    <source>
        <dbReference type="ARBA" id="ARBA00022837"/>
    </source>
</evidence>
<keyword evidence="5" id="KW-0732">Signal</keyword>
<dbReference type="PROSITE" id="PS51257">
    <property type="entry name" value="PROKAR_LIPOPROTEIN"/>
    <property type="match status" value="1"/>
</dbReference>
<dbReference type="PANTHER" id="PTHR42693">
    <property type="entry name" value="ARYLSULFATASE FAMILY MEMBER"/>
    <property type="match status" value="1"/>
</dbReference>
<dbReference type="CDD" id="cd16143">
    <property type="entry name" value="ARS_like"/>
    <property type="match status" value="1"/>
</dbReference>
<feature type="signal peptide" evidence="5">
    <location>
        <begin position="1"/>
        <end position="25"/>
    </location>
</feature>
<keyword evidence="2" id="KW-0479">Metal-binding</keyword>
<dbReference type="Proteomes" id="UP001163726">
    <property type="component" value="Chromosome"/>
</dbReference>
<evidence type="ECO:0000256" key="5">
    <source>
        <dbReference type="SAM" id="SignalP"/>
    </source>
</evidence>
<keyword evidence="8" id="KW-1185">Reference proteome</keyword>
<evidence type="ECO:0000256" key="2">
    <source>
        <dbReference type="ARBA" id="ARBA00022723"/>
    </source>
</evidence>
<dbReference type="Pfam" id="PF00884">
    <property type="entry name" value="Sulfatase"/>
    <property type="match status" value="1"/>
</dbReference>
<dbReference type="Gene3D" id="3.40.720.10">
    <property type="entry name" value="Alkaline Phosphatase, subunit A"/>
    <property type="match status" value="1"/>
</dbReference>
<sequence length="518" mass="57267">MKIKLTLLSAAFALTALGCSQTATSPMSQPAAHKQTAKPNIIVILADDLGSGDVSFYHQKFSGKKPVVETPTIDSIANQGVWFTNGHSATALCAPTRYAVLSGNNNYRSYAPWGVWNTFRPNAIKSQDMTLARAVKRGGYTTGFVGKWHLGGDYLLKDSDKIYRGTDYKEQEKIDLTKMVGGGPNDLGFDYSYMLPTGIQGPIYLTYENQQWQPLTDDSKITYLDKTSAIEPKIVSDKGPGMGDSHWDTRKMGDVISQKAVDFINQRTSNEPFFLYYASPMVHIPHMPPKTFDGEQIAGATPSEHLDMVKELDLQIKRLVTALKARGEYQNTLILITSDNGGLMKRASIQAGHKTSGIYRGSKNLPYEGGHRTPYIASWPNGISGGVISDEAVVVQDLLATIAAAAGVPLDEKAAPDSNNLLPLLTQSGDFFSRERMFLQGGSKTQAIYVKGDWKLIMQSNYQLDEFEPIALFNLKDNIRELEAQNLVDTEAQRAKKMRDEYLKIRQSKIPTAPKYLN</sequence>
<dbReference type="Gene3D" id="3.30.1120.10">
    <property type="match status" value="1"/>
</dbReference>
<evidence type="ECO:0000256" key="1">
    <source>
        <dbReference type="ARBA" id="ARBA00008779"/>
    </source>
</evidence>
<dbReference type="InterPro" id="IPR000917">
    <property type="entry name" value="Sulfatase_N"/>
</dbReference>
<accession>A0ABY7ALN9</accession>
<evidence type="ECO:0000256" key="3">
    <source>
        <dbReference type="ARBA" id="ARBA00022801"/>
    </source>
</evidence>
<protein>
    <submittedName>
        <fullName evidence="7">Arylsulfatase</fullName>
    </submittedName>
</protein>
<evidence type="ECO:0000313" key="7">
    <source>
        <dbReference type="EMBL" id="WAJ70468.1"/>
    </source>
</evidence>
<evidence type="ECO:0000259" key="6">
    <source>
        <dbReference type="Pfam" id="PF00884"/>
    </source>
</evidence>